<gene>
    <name evidence="2" type="ORF">SteCoe_37071</name>
</gene>
<evidence type="ECO:0000313" key="2">
    <source>
        <dbReference type="EMBL" id="OMJ66181.1"/>
    </source>
</evidence>
<keyword evidence="1" id="KW-0812">Transmembrane</keyword>
<dbReference type="EMBL" id="MPUH01001795">
    <property type="protein sequence ID" value="OMJ66181.1"/>
    <property type="molecule type" value="Genomic_DNA"/>
</dbReference>
<proteinExistence type="predicted"/>
<evidence type="ECO:0000313" key="3">
    <source>
        <dbReference type="Proteomes" id="UP000187209"/>
    </source>
</evidence>
<name>A0A1R2ANT9_9CILI</name>
<reference evidence="2 3" key="1">
    <citation type="submission" date="2016-11" db="EMBL/GenBank/DDBJ databases">
        <title>The macronuclear genome of Stentor coeruleus: a giant cell with tiny introns.</title>
        <authorList>
            <person name="Slabodnick M."/>
            <person name="Ruby J.G."/>
            <person name="Reiff S.B."/>
            <person name="Swart E.C."/>
            <person name="Gosai S."/>
            <person name="Prabakaran S."/>
            <person name="Witkowska E."/>
            <person name="Larue G.E."/>
            <person name="Fisher S."/>
            <person name="Freeman R.M."/>
            <person name="Gunawardena J."/>
            <person name="Chu W."/>
            <person name="Stover N.A."/>
            <person name="Gregory B.D."/>
            <person name="Nowacki M."/>
            <person name="Derisi J."/>
            <person name="Roy S.W."/>
            <person name="Marshall W.F."/>
            <person name="Sood P."/>
        </authorList>
    </citation>
    <scope>NUCLEOTIDE SEQUENCE [LARGE SCALE GENOMIC DNA]</scope>
    <source>
        <strain evidence="2">WM001</strain>
    </source>
</reference>
<protein>
    <submittedName>
        <fullName evidence="2">Uncharacterized protein</fullName>
    </submittedName>
</protein>
<dbReference type="OrthoDB" id="2417544at2759"/>
<keyword evidence="3" id="KW-1185">Reference proteome</keyword>
<accession>A0A1R2ANT9</accession>
<keyword evidence="1" id="KW-1133">Transmembrane helix</keyword>
<sequence length="674" mass="78271">MEKTYNFFFGPIRNRKTVVCHFLHGSELIIKEVGNDFIITAEGHEEGERMIGNEAYATTLSANYFGNYCDFPGINENRGDKETLEGLLIYYEEIQKVENFRFILTVEESFINSSNSSLFFSFTRDFLEMFGLTSNSAPGIHLLITKSSQKYIEKLPETMRRRFSRHENFIIEGIKRNTIGISSFDLPVMNEMEYIFSQENRQNIIDNINNTDVINNKHIKFNLLSNIFLSIDRIKNNPPYSISFLSEIRDDPTMNFKNILVIDEDIDECIEKLEITSSTIIVKVLNSKRYVTIRYENNPTIKFLPSVKKVINSTSLVLTTARISNKNEFLDPNIIGFKESYNYVRLESICINSWFIENRTLNNKFLDLIVYFNLHFGTISIDEQWDIKKVTSDIWMKFYINECMKTKDEIQNTYCSLRNSEDVRYYLARMNKTENNEEMVEFLEKYIINMPSIFEIFMKPSYFKQLSYISSEVRSLREIRKMLILKYLNLVADIRSNKIQVDDEMFRKYYDSLKMFLLEFCCFNEEIVNGNTILANKIDAFMMGTNYDKSVDKFLKLFYALSLTVHKLELYKYEISGDISTYQNFQALVAGINKGKIFIGKNNVRLSSAIPLISSTIIAALLTTKPFSAPIGATVFVVGIGINIISALLKSGYYSNSIKFEGKDICLDCRVGFK</sequence>
<dbReference type="Proteomes" id="UP000187209">
    <property type="component" value="Unassembled WGS sequence"/>
</dbReference>
<keyword evidence="1" id="KW-0472">Membrane</keyword>
<organism evidence="2 3">
    <name type="scientific">Stentor coeruleus</name>
    <dbReference type="NCBI Taxonomy" id="5963"/>
    <lineage>
        <taxon>Eukaryota</taxon>
        <taxon>Sar</taxon>
        <taxon>Alveolata</taxon>
        <taxon>Ciliophora</taxon>
        <taxon>Postciliodesmatophora</taxon>
        <taxon>Heterotrichea</taxon>
        <taxon>Heterotrichida</taxon>
        <taxon>Stentoridae</taxon>
        <taxon>Stentor</taxon>
    </lineage>
</organism>
<dbReference type="AlphaFoldDB" id="A0A1R2ANT9"/>
<comment type="caution">
    <text evidence="2">The sequence shown here is derived from an EMBL/GenBank/DDBJ whole genome shotgun (WGS) entry which is preliminary data.</text>
</comment>
<evidence type="ECO:0000256" key="1">
    <source>
        <dbReference type="SAM" id="Phobius"/>
    </source>
</evidence>
<feature type="transmembrane region" description="Helical" evidence="1">
    <location>
        <begin position="629"/>
        <end position="649"/>
    </location>
</feature>